<reference evidence="2 3" key="1">
    <citation type="submission" date="2020-08" db="EMBL/GenBank/DDBJ databases">
        <title>Functional genomics of gut bacteria from endangered species of beetles.</title>
        <authorList>
            <person name="Carlos-Shanley C."/>
        </authorList>
    </citation>
    <scope>NUCLEOTIDE SEQUENCE [LARGE SCALE GENOMIC DNA]</scope>
    <source>
        <strain evidence="2 3">S00198</strain>
    </source>
</reference>
<name>A0A7X0PDJ4_9BURK</name>
<protein>
    <submittedName>
        <fullName evidence="2">Uncharacterized protein</fullName>
    </submittedName>
</protein>
<organism evidence="2 3">
    <name type="scientific">Acidovorax soli</name>
    <dbReference type="NCBI Taxonomy" id="592050"/>
    <lineage>
        <taxon>Bacteria</taxon>
        <taxon>Pseudomonadati</taxon>
        <taxon>Pseudomonadota</taxon>
        <taxon>Betaproteobacteria</taxon>
        <taxon>Burkholderiales</taxon>
        <taxon>Comamonadaceae</taxon>
        <taxon>Acidovorax</taxon>
    </lineage>
</organism>
<keyword evidence="3" id="KW-1185">Reference proteome</keyword>
<feature type="region of interest" description="Disordered" evidence="1">
    <location>
        <begin position="1"/>
        <end position="34"/>
    </location>
</feature>
<dbReference type="EMBL" id="JACHLK010000003">
    <property type="protein sequence ID" value="MBB6559597.1"/>
    <property type="molecule type" value="Genomic_DNA"/>
</dbReference>
<evidence type="ECO:0000313" key="2">
    <source>
        <dbReference type="EMBL" id="MBB6559597.1"/>
    </source>
</evidence>
<comment type="caution">
    <text evidence="2">The sequence shown here is derived from an EMBL/GenBank/DDBJ whole genome shotgun (WGS) entry which is preliminary data.</text>
</comment>
<dbReference type="Proteomes" id="UP000575083">
    <property type="component" value="Unassembled WGS sequence"/>
</dbReference>
<feature type="compositionally biased region" description="Basic and acidic residues" evidence="1">
    <location>
        <begin position="7"/>
        <end position="18"/>
    </location>
</feature>
<dbReference type="RefSeq" id="WP_184856990.1">
    <property type="nucleotide sequence ID" value="NZ_JACHLK010000003.1"/>
</dbReference>
<gene>
    <name evidence="2" type="ORF">HNP48_002264</name>
</gene>
<evidence type="ECO:0000313" key="3">
    <source>
        <dbReference type="Proteomes" id="UP000575083"/>
    </source>
</evidence>
<sequence length="70" mass="7876">MSNAEPDQIKRPPSDRGQGRNPIPPEQKAISKSVGMTQEQWAMFHELGGNKWLRATVEAAHKRLKKPKAD</sequence>
<proteinExistence type="predicted"/>
<evidence type="ECO:0000256" key="1">
    <source>
        <dbReference type="SAM" id="MobiDB-lite"/>
    </source>
</evidence>
<dbReference type="AlphaFoldDB" id="A0A7X0PDJ4"/>
<accession>A0A7X0PDJ4</accession>